<sequence length="963" mass="106155">MNGQSHATPEDAAHAYDCMLYFLEDDPDYNLPARMTADVKNALAQHRDVFEYLEAQKKLSAAKAAAKADANFRKGTSKYRGVNFDKSSSMWRSSVGVNGKLVQKKFGTEEEAAHDYDRKAIRKDGRKALLNFPLAAYAAEFSEAELDAIDARVAAGKPPPAMGTAAAAKKRGKGKAPAAAAKPRQQRSGGAAAAATAAAAAAAGEASGSGGSGDATEQLPEYEDWEEEWEEEAAATCQDDPATWTREQRQAYRLMHPFEDIFTPAELEELEEDVQRLNIRDDFEDFKREKREEVRRDCEARVARWAALLEEVRDTEDEPYVAADLAQSQRELDSWEEQVPSNQRLWAMFEAEEMERYNEFLHQRIIKYPLTFGALSEDHWFNPLTGQPNIAAMQGALGVLESDLPQVMKAMQDDDEKDAYVVKLLRIRNFLDAKGIEQPGLSAEELVQLRWALGRDEDVDEEDPEEGYGVFDASDEEEEEEPPPIAAFPPDFFRGTVEALLGGVVDAAHGIFERAENGPAAAAGLPPNTPPNPRYAPSPAGAVGGGSQPADAGGSGGGAGSHAGASAGAGASSSGKPPAPSGWLNIENFGEQAAADPQVRADWQYEMTLATPSGSGGQFTTEQYAQMLANILRRERQRQEEGHLPGWNGAPDIRTEEEQEAAAEAQEAAWSQEKAAMDARMAELERDGARLVRHVKNYTWDVGERVRVNRFQMMMTYWEGQCLAHLRAGHYQWLEDLLGPEWRERIKECTVGGALLSVNQMHFPVLNSLQVGVSTPHLFGTHNWRASLPPIDPTVDIIFMEMTGWVANTPLSEGLASMMGWTNWPTLDDPTLALWYHTICEQAQLGLPTIGLSPVEHWSPTCTKWDWRQEMKDKRKKFTCSHPWLFLQRMRPVRLGFDYPPGTPDVVRPSVQRAMRQSAGEREAMQLRAAEEVAELVRKMAAAAEAGVQAGSMHHGVASSSAS</sequence>
<evidence type="ECO:0000256" key="3">
    <source>
        <dbReference type="ARBA" id="ARBA00023125"/>
    </source>
</evidence>
<dbReference type="PANTHER" id="PTHR12460:SF38">
    <property type="entry name" value="KINETOPLAST-ASSOCIATED PROTEIN-LIKE PROTEIN"/>
    <property type="match status" value="1"/>
</dbReference>
<feature type="compositionally biased region" description="Pro residues" evidence="6">
    <location>
        <begin position="527"/>
        <end position="536"/>
    </location>
</feature>
<dbReference type="InterPro" id="IPR016177">
    <property type="entry name" value="DNA-bd_dom_sf"/>
</dbReference>
<dbReference type="InterPro" id="IPR036955">
    <property type="entry name" value="AP2/ERF_dom_sf"/>
</dbReference>
<feature type="compositionally biased region" description="Acidic residues" evidence="6">
    <location>
        <begin position="220"/>
        <end position="229"/>
    </location>
</feature>
<dbReference type="InterPro" id="IPR001471">
    <property type="entry name" value="AP2/ERF_dom"/>
</dbReference>
<feature type="compositionally biased region" description="Gly residues" evidence="6">
    <location>
        <begin position="542"/>
        <end position="561"/>
    </location>
</feature>
<dbReference type="AlphaFoldDB" id="A0A2P6TCR6"/>
<accession>A0A2P6TCR6</accession>
<keyword evidence="4" id="KW-0804">Transcription</keyword>
<dbReference type="SMART" id="SM00380">
    <property type="entry name" value="AP2"/>
    <property type="match status" value="1"/>
</dbReference>
<evidence type="ECO:0000256" key="4">
    <source>
        <dbReference type="ARBA" id="ARBA00023163"/>
    </source>
</evidence>
<evidence type="ECO:0000256" key="1">
    <source>
        <dbReference type="ARBA" id="ARBA00004123"/>
    </source>
</evidence>
<feature type="compositionally biased region" description="Low complexity" evidence="6">
    <location>
        <begin position="175"/>
        <end position="193"/>
    </location>
</feature>
<dbReference type="GO" id="GO:0003700">
    <property type="term" value="F:DNA-binding transcription factor activity"/>
    <property type="evidence" value="ECO:0007669"/>
    <property type="project" value="InterPro"/>
</dbReference>
<dbReference type="PANTHER" id="PTHR12460">
    <property type="entry name" value="CYCLIN-DEPENDENT KINASE INHIBITOR-RELATED PROTEIN"/>
    <property type="match status" value="1"/>
</dbReference>
<feature type="compositionally biased region" description="Acidic residues" evidence="6">
    <location>
        <begin position="457"/>
        <end position="466"/>
    </location>
</feature>
<proteinExistence type="predicted"/>
<keyword evidence="5" id="KW-0539">Nucleus</keyword>
<keyword evidence="9" id="KW-1185">Reference proteome</keyword>
<feature type="region of interest" description="Disordered" evidence="6">
    <location>
        <begin position="638"/>
        <end position="667"/>
    </location>
</feature>
<evidence type="ECO:0000256" key="6">
    <source>
        <dbReference type="SAM" id="MobiDB-lite"/>
    </source>
</evidence>
<dbReference type="PROSITE" id="PS51032">
    <property type="entry name" value="AP2_ERF"/>
    <property type="match status" value="1"/>
</dbReference>
<protein>
    <submittedName>
        <fullName evidence="8">AP2 isoform C</fullName>
    </submittedName>
</protein>
<feature type="compositionally biased region" description="Low complexity" evidence="6">
    <location>
        <begin position="562"/>
        <end position="576"/>
    </location>
</feature>
<comment type="caution">
    <text evidence="8">The sequence shown here is derived from an EMBL/GenBank/DDBJ whole genome shotgun (WGS) entry which is preliminary data.</text>
</comment>
<organism evidence="8 9">
    <name type="scientific">Chlorella sorokiniana</name>
    <name type="common">Freshwater green alga</name>
    <dbReference type="NCBI Taxonomy" id="3076"/>
    <lineage>
        <taxon>Eukaryota</taxon>
        <taxon>Viridiplantae</taxon>
        <taxon>Chlorophyta</taxon>
        <taxon>core chlorophytes</taxon>
        <taxon>Trebouxiophyceae</taxon>
        <taxon>Chlorellales</taxon>
        <taxon>Chlorellaceae</taxon>
        <taxon>Chlorella clade</taxon>
        <taxon>Chlorella</taxon>
    </lineage>
</organism>
<dbReference type="GO" id="GO:0003677">
    <property type="term" value="F:DNA binding"/>
    <property type="evidence" value="ECO:0007669"/>
    <property type="project" value="UniProtKB-KW"/>
</dbReference>
<evidence type="ECO:0000313" key="9">
    <source>
        <dbReference type="Proteomes" id="UP000239899"/>
    </source>
</evidence>
<dbReference type="Gene3D" id="3.30.730.10">
    <property type="entry name" value="AP2/ERF domain"/>
    <property type="match status" value="1"/>
</dbReference>
<dbReference type="EMBL" id="LHPG02000024">
    <property type="protein sequence ID" value="PRW20435.1"/>
    <property type="molecule type" value="Genomic_DNA"/>
</dbReference>
<keyword evidence="3" id="KW-0238">DNA-binding</keyword>
<name>A0A2P6TCR6_CHLSO</name>
<evidence type="ECO:0000256" key="5">
    <source>
        <dbReference type="ARBA" id="ARBA00023242"/>
    </source>
</evidence>
<dbReference type="Proteomes" id="UP000239899">
    <property type="component" value="Unassembled WGS sequence"/>
</dbReference>
<evidence type="ECO:0000256" key="2">
    <source>
        <dbReference type="ARBA" id="ARBA00023015"/>
    </source>
</evidence>
<gene>
    <name evidence="8" type="ORF">C2E21_9040</name>
</gene>
<feature type="region of interest" description="Disordered" evidence="6">
    <location>
        <begin position="205"/>
        <end position="229"/>
    </location>
</feature>
<feature type="region of interest" description="Disordered" evidence="6">
    <location>
        <begin position="456"/>
        <end position="485"/>
    </location>
</feature>
<reference evidence="8 9" key="1">
    <citation type="journal article" date="2018" name="Plant J.">
        <title>Genome sequences of Chlorella sorokiniana UTEX 1602 and Micractinium conductrix SAG 241.80: implications to maltose excretion by a green alga.</title>
        <authorList>
            <person name="Arriola M.B."/>
            <person name="Velmurugan N."/>
            <person name="Zhang Y."/>
            <person name="Plunkett M.H."/>
            <person name="Hondzo H."/>
            <person name="Barney B.M."/>
        </authorList>
    </citation>
    <scope>NUCLEOTIDE SEQUENCE [LARGE SCALE GENOMIC DNA]</scope>
    <source>
        <strain evidence="9">UTEX 1602</strain>
    </source>
</reference>
<comment type="subcellular location">
    <subcellularLocation>
        <location evidence="1">Nucleus</location>
    </subcellularLocation>
</comment>
<dbReference type="GO" id="GO:0005634">
    <property type="term" value="C:nucleus"/>
    <property type="evidence" value="ECO:0007669"/>
    <property type="project" value="UniProtKB-SubCell"/>
</dbReference>
<dbReference type="SUPFAM" id="SSF54171">
    <property type="entry name" value="DNA-binding domain"/>
    <property type="match status" value="1"/>
</dbReference>
<evidence type="ECO:0000259" key="7">
    <source>
        <dbReference type="PROSITE" id="PS51032"/>
    </source>
</evidence>
<feature type="region of interest" description="Disordered" evidence="6">
    <location>
        <begin position="155"/>
        <end position="193"/>
    </location>
</feature>
<feature type="region of interest" description="Disordered" evidence="6">
    <location>
        <begin position="520"/>
        <end position="585"/>
    </location>
</feature>
<evidence type="ECO:0000313" key="8">
    <source>
        <dbReference type="EMBL" id="PRW20435.1"/>
    </source>
</evidence>
<feature type="compositionally biased region" description="Acidic residues" evidence="6">
    <location>
        <begin position="473"/>
        <end position="482"/>
    </location>
</feature>
<feature type="domain" description="AP2/ERF" evidence="7">
    <location>
        <begin position="78"/>
        <end position="133"/>
    </location>
</feature>
<keyword evidence="2" id="KW-0805">Transcription regulation</keyword>
<dbReference type="OrthoDB" id="515900at2759"/>